<protein>
    <submittedName>
        <fullName evidence="5">Beta-propeller fold lactonase family protein</fullName>
    </submittedName>
</protein>
<feature type="region of interest" description="Disordered" evidence="3">
    <location>
        <begin position="24"/>
        <end position="45"/>
    </location>
</feature>
<gene>
    <name evidence="5" type="ORF">JM946_08450</name>
</gene>
<dbReference type="InterPro" id="IPR050282">
    <property type="entry name" value="Cycloisomerase_2"/>
</dbReference>
<keyword evidence="6" id="KW-1185">Reference proteome</keyword>
<dbReference type="PANTHER" id="PTHR30344:SF1">
    <property type="entry name" value="6-PHOSPHOGLUCONOLACTONASE"/>
    <property type="match status" value="1"/>
</dbReference>
<accession>A0ABS1WUY0</accession>
<dbReference type="InterPro" id="IPR011045">
    <property type="entry name" value="N2O_reductase_N"/>
</dbReference>
<dbReference type="InterPro" id="IPR015943">
    <property type="entry name" value="WD40/YVTN_repeat-like_dom_sf"/>
</dbReference>
<feature type="compositionally biased region" description="Pro residues" evidence="3">
    <location>
        <begin position="32"/>
        <end position="45"/>
    </location>
</feature>
<organism evidence="5 6">
    <name type="scientific">Steroidobacter gossypii</name>
    <dbReference type="NCBI Taxonomy" id="2805490"/>
    <lineage>
        <taxon>Bacteria</taxon>
        <taxon>Pseudomonadati</taxon>
        <taxon>Pseudomonadota</taxon>
        <taxon>Gammaproteobacteria</taxon>
        <taxon>Steroidobacterales</taxon>
        <taxon>Steroidobacteraceae</taxon>
        <taxon>Steroidobacter</taxon>
    </lineage>
</organism>
<dbReference type="SUPFAM" id="SSF51004">
    <property type="entry name" value="C-terminal (heme d1) domain of cytochrome cd1-nitrite reductase"/>
    <property type="match status" value="1"/>
</dbReference>
<evidence type="ECO:0000256" key="4">
    <source>
        <dbReference type="SAM" id="SignalP"/>
    </source>
</evidence>
<dbReference type="SUPFAM" id="SSF50974">
    <property type="entry name" value="Nitrous oxide reductase, N-terminal domain"/>
    <property type="match status" value="1"/>
</dbReference>
<dbReference type="EMBL" id="JAEVLS010000002">
    <property type="protein sequence ID" value="MBM0104775.1"/>
    <property type="molecule type" value="Genomic_DNA"/>
</dbReference>
<dbReference type="Proteomes" id="UP000661077">
    <property type="component" value="Unassembled WGS sequence"/>
</dbReference>
<evidence type="ECO:0000256" key="2">
    <source>
        <dbReference type="ARBA" id="ARBA00022526"/>
    </source>
</evidence>
<sequence length="946" mass="96825">MSSYRHLRGAASLVAMSLLAACGGGGGGKRSTPPPSAPPPPPPPAQTYTLGGTVSGLSGSGLVLRSNTGEALPIDSNGAFTFPTAIASGAEYTIGIAAQPVNPAQTCVVSSGTGTVEDANVTNIAVNCTVNTFTVGGSVTGLSGSGLVLNNGREQVTVDSNGSFAFPSALPPGTSYDVAVDNAPANPAQRCVVSNGRGTVTAANVSDVTIHCETPYPSFAYALNRADGTMASFAIDAATGQLRAGVVTKTGHGPVAAVTYKTADGKQFRYVINQDDDSVSAFSLGARDGSVVEVAGSPFATGDAGPTTALRHPTRPFLYVPNESGSSIAAFRIDTTSGALTSAGVLASGAQPRWFVIEPSGRFAYAAGAGSELYTYAIDQTSGSLTEAPASRISVGGSSGGLVMERQGRYLYAFDPAAGAISAFGIDATSGIPAPIAGSPFAAGPNATLALLHPNGRFIYVKHPASASSGAGLSAFTIDAATGSLSKVQGSPFDSSANPVTVQFDPTGRYLYAGHAASGPSFNLRAYAVDTATGALTAGPGSPFSTPSSPTSLNVDASGNYLYVTHESSNQLSSYRIETETGRLAALPTSPATVGAMPGAVGSEDQPEPLKFVTRNAYFTDALFEKLHRIDVDANGTLTVRDHINSFGAPNNVAIDPLGRFLYVPDAVTNHLWGYSLDPSSGALTGLPGSPFAAGIDFTSILFEPQGRFAYVTSQNTRTIQRFVADSDSGALSSLASVATPVEASGVTIHPNGKYLYTSTPVTSGGMVTHQVQTYAIDPDTGTLTATSTEPAGEALSVVLDPSGRYAYVNVRDLPGVRAYSIDPQDGSLEPLAEVNPVFSPYGMAMDPAGKFLFVTRRDHGTVEVMTIQSDGSLNLTGSFGVGGEPIAATVDASGRWLYVTQLAGRSIVTFEIDRASGALGLKQITSTLWQTSAVPSPLTLTSYTQ</sequence>
<comment type="caution">
    <text evidence="5">The sequence shown here is derived from an EMBL/GenBank/DDBJ whole genome shotgun (WGS) entry which is preliminary data.</text>
</comment>
<dbReference type="SUPFAM" id="SSF50969">
    <property type="entry name" value="YVTN repeat-like/Quinoprotein amine dehydrogenase"/>
    <property type="match status" value="1"/>
</dbReference>
<dbReference type="InterPro" id="IPR011048">
    <property type="entry name" value="Haem_d1_sf"/>
</dbReference>
<reference evidence="5 6" key="1">
    <citation type="journal article" date="2021" name="Int. J. Syst. Evol. Microbiol.">
        <title>Steroidobacter gossypii sp. nov., isolated from soil of cotton cropping field.</title>
        <authorList>
            <person name="Huang R."/>
            <person name="Yang S."/>
            <person name="Zhen C."/>
            <person name="Liu W."/>
        </authorList>
    </citation>
    <scope>NUCLEOTIDE SEQUENCE [LARGE SCALE GENOMIC DNA]</scope>
    <source>
        <strain evidence="5 6">S1-65</strain>
    </source>
</reference>
<keyword evidence="2" id="KW-0313">Glucose metabolism</keyword>
<evidence type="ECO:0000313" key="6">
    <source>
        <dbReference type="Proteomes" id="UP000661077"/>
    </source>
</evidence>
<comment type="similarity">
    <text evidence="1">Belongs to the cycloisomerase 2 family.</text>
</comment>
<feature type="chain" id="PRO_5047407439" evidence="4">
    <location>
        <begin position="21"/>
        <end position="946"/>
    </location>
</feature>
<name>A0ABS1WUY0_9GAMM</name>
<keyword evidence="2" id="KW-0119">Carbohydrate metabolism</keyword>
<evidence type="ECO:0000313" key="5">
    <source>
        <dbReference type="EMBL" id="MBM0104775.1"/>
    </source>
</evidence>
<dbReference type="InterPro" id="IPR011044">
    <property type="entry name" value="Quino_amine_DH_bsu"/>
</dbReference>
<feature type="signal peptide" evidence="4">
    <location>
        <begin position="1"/>
        <end position="20"/>
    </location>
</feature>
<dbReference type="InterPro" id="IPR019405">
    <property type="entry name" value="Lactonase_7-beta_prop"/>
</dbReference>
<dbReference type="PROSITE" id="PS51257">
    <property type="entry name" value="PROKAR_LIPOPROTEIN"/>
    <property type="match status" value="1"/>
</dbReference>
<dbReference type="PANTHER" id="PTHR30344">
    <property type="entry name" value="6-PHOSPHOGLUCONOLACTONASE-RELATED"/>
    <property type="match status" value="1"/>
</dbReference>
<proteinExistence type="inferred from homology"/>
<evidence type="ECO:0000256" key="1">
    <source>
        <dbReference type="ARBA" id="ARBA00005564"/>
    </source>
</evidence>
<evidence type="ECO:0000256" key="3">
    <source>
        <dbReference type="SAM" id="MobiDB-lite"/>
    </source>
</evidence>
<keyword evidence="4" id="KW-0732">Signal</keyword>
<dbReference type="Pfam" id="PF10282">
    <property type="entry name" value="Lactonase"/>
    <property type="match status" value="4"/>
</dbReference>
<dbReference type="Gene3D" id="2.130.10.10">
    <property type="entry name" value="YVTN repeat-like/Quinoprotein amine dehydrogenase"/>
    <property type="match status" value="5"/>
</dbReference>
<dbReference type="RefSeq" id="WP_203166814.1">
    <property type="nucleotide sequence ID" value="NZ_JAEVLS010000002.1"/>
</dbReference>